<dbReference type="STRING" id="35525.A0A164KUA9"/>
<protein>
    <submittedName>
        <fullName evidence="3">Uncharacterized protein</fullName>
    </submittedName>
</protein>
<evidence type="ECO:0000313" key="4">
    <source>
        <dbReference type="Proteomes" id="UP000076858"/>
    </source>
</evidence>
<feature type="region of interest" description="Disordered" evidence="2">
    <location>
        <begin position="421"/>
        <end position="481"/>
    </location>
</feature>
<feature type="coiled-coil region" evidence="1">
    <location>
        <begin position="703"/>
        <end position="789"/>
    </location>
</feature>
<feature type="region of interest" description="Disordered" evidence="2">
    <location>
        <begin position="635"/>
        <end position="658"/>
    </location>
</feature>
<feature type="region of interest" description="Disordered" evidence="2">
    <location>
        <begin position="1030"/>
        <end position="1052"/>
    </location>
</feature>
<feature type="region of interest" description="Disordered" evidence="2">
    <location>
        <begin position="1165"/>
        <end position="1184"/>
    </location>
</feature>
<dbReference type="PANTHER" id="PTHR45615:SF40">
    <property type="entry name" value="MYOSIN HEAVY CHAIN, NON-MUSCLE"/>
    <property type="match status" value="1"/>
</dbReference>
<keyword evidence="4" id="KW-1185">Reference proteome</keyword>
<feature type="compositionally biased region" description="Polar residues" evidence="2">
    <location>
        <begin position="432"/>
        <end position="450"/>
    </location>
</feature>
<comment type="caution">
    <text evidence="3">The sequence shown here is derived from an EMBL/GenBank/DDBJ whole genome shotgun (WGS) entry which is preliminary data.</text>
</comment>
<feature type="compositionally biased region" description="Polar residues" evidence="2">
    <location>
        <begin position="1166"/>
        <end position="1181"/>
    </location>
</feature>
<proteinExistence type="predicted"/>
<evidence type="ECO:0000256" key="2">
    <source>
        <dbReference type="SAM" id="MobiDB-lite"/>
    </source>
</evidence>
<sequence>MEESTDASEKSISMGPANLISKDEPSNEPVHSTISDASFVSPTRNQISHAMGSLSISSITNADSSQVAHLHAAFSPDADFRPDILMSTVNSRKTSTSQEDLNISMGPLPGFDFTRESQSEEDQDDHRLPLTSLVANIEKLEVKQKKLGEVQQPILPVTFGSKSIQTEALQCHKCEQLHILYNQKLLEVANEFQQQYTSQFQMVEQHVAASEDAQKQIKDLVDQLDAADKQLKANRAFLEQQAVEREQEREEASEQQKKLEALLTEKEKECERMKTSISQLTNEVQQLHEALKEKDQILQDHLSTQQRLEQQNQLLRINQADMDEENSSLQTVLDVKDKLLKAQSEQIAALQNELENHLYAQSETERESEAPPSVKHDSTLQDVVETSLEASPAEMPTLFDELQQLICRLLHKVENSTRALEAAQTAKRKKTTNNLLSPRTQITPSTSTEDISIKDRNPRGLDDLRDLSSPSPTGENGINNPERALNFLQQLDGKLAILSRIEEAACKRIADLEAELQRVCLSEKRSISRAAELEQQYQQHRLMLQDVDAEKHELQVEHTELLKRISSLENRLEEQRRSAALGASQNMHAEKCRALSEEKQQLQLIVQEKEESLNDMQKQMGELYQRIEKLMKAIQEKEQESSRRTQDDFSQSSVERLRDVPHQDGSMTWSKLGAQNSPVPLSPIYQPHNQYHQTAQLKHQETAHALSMEVAELKAKLTKCEKERQVLEDEAACNTSRLAQLESLEIRNAALDDMIDEAERQKDEYEQRCSGLEKELEECRGKLQELATIRERGVALEKELSQYKAMAQDVESSRQLHLTLKKEYEEHKQASQAAIDELQKQCQELQTALVNQKNLAQEYDIMRRRCLALETEAAAQRGTITAVEILQQRCASLQADLVYHQQTAQQQSSALKAQLDSKEKRLNDLQTKLKQSDSCKAQVEEALQKLQLEVEAVKKAQQLQQKQKSVATADPRELSTLLEGNYFSFINVDLELRQFFFTIGPAAPPDLLAPSFVEFLGSATSSRCSSRAASIRNGSPAHRTAESSTLNDLSLPNSMMGKTALKEVQRESEQLLAFGKQMLEMQQNAAQQKTNCLPSTNQTMEDDLETTLKPDGDSFVVGVNPVEVELTKKMQLLRTELAMERLLLQDQRTANSRLQQQVMQLIAQQRNQPVQSQPPQKSISAYRSLPPEQANKFLQYRTLKLESIRKNLIYQKKFLSTIANEWDQNHNQRPEKAFEPKKALRCFRTEEVVKDDATNNALIPFSTIAGIVEVSGEPLQHHFNASAKVVNPKKYILFCGKARKVFTIQSSRFHEAG</sequence>
<dbReference type="GO" id="GO:0051015">
    <property type="term" value="F:actin filament binding"/>
    <property type="evidence" value="ECO:0007669"/>
    <property type="project" value="TreeGrafter"/>
</dbReference>
<feature type="coiled-coil region" evidence="1">
    <location>
        <begin position="901"/>
        <end position="963"/>
    </location>
</feature>
<feature type="region of interest" description="Disordered" evidence="2">
    <location>
        <begin position="360"/>
        <end position="380"/>
    </location>
</feature>
<evidence type="ECO:0000313" key="3">
    <source>
        <dbReference type="EMBL" id="KZS03540.1"/>
    </source>
</evidence>
<dbReference type="GO" id="GO:0000146">
    <property type="term" value="F:microfilament motor activity"/>
    <property type="evidence" value="ECO:0007669"/>
    <property type="project" value="TreeGrafter"/>
</dbReference>
<feature type="compositionally biased region" description="Polar residues" evidence="2">
    <location>
        <begin position="468"/>
        <end position="479"/>
    </location>
</feature>
<feature type="compositionally biased region" description="Basic and acidic residues" evidence="2">
    <location>
        <begin position="635"/>
        <end position="647"/>
    </location>
</feature>
<feature type="compositionally biased region" description="Polar residues" evidence="2">
    <location>
        <begin position="29"/>
        <end position="41"/>
    </location>
</feature>
<reference evidence="3 4" key="1">
    <citation type="submission" date="2016-03" db="EMBL/GenBank/DDBJ databases">
        <title>EvidentialGene: Evidence-directed Construction of Genes on Genomes.</title>
        <authorList>
            <person name="Gilbert D.G."/>
            <person name="Choi J.-H."/>
            <person name="Mockaitis K."/>
            <person name="Colbourne J."/>
            <person name="Pfrender M."/>
        </authorList>
    </citation>
    <scope>NUCLEOTIDE SEQUENCE [LARGE SCALE GENOMIC DNA]</scope>
    <source>
        <strain evidence="3 4">Xinb3</strain>
        <tissue evidence="3">Complete organism</tissue>
    </source>
</reference>
<name>A0A164KUA9_9CRUS</name>
<dbReference type="GO" id="GO:0016460">
    <property type="term" value="C:myosin II complex"/>
    <property type="evidence" value="ECO:0007669"/>
    <property type="project" value="TreeGrafter"/>
</dbReference>
<dbReference type="Proteomes" id="UP000076858">
    <property type="component" value="Unassembled WGS sequence"/>
</dbReference>
<feature type="region of interest" description="Disordered" evidence="2">
    <location>
        <begin position="1"/>
        <end position="41"/>
    </location>
</feature>
<evidence type="ECO:0000256" key="1">
    <source>
        <dbReference type="SAM" id="Coils"/>
    </source>
</evidence>
<organism evidence="3 4">
    <name type="scientific">Daphnia magna</name>
    <dbReference type="NCBI Taxonomy" id="35525"/>
    <lineage>
        <taxon>Eukaryota</taxon>
        <taxon>Metazoa</taxon>
        <taxon>Ecdysozoa</taxon>
        <taxon>Arthropoda</taxon>
        <taxon>Crustacea</taxon>
        <taxon>Branchiopoda</taxon>
        <taxon>Diplostraca</taxon>
        <taxon>Cladocera</taxon>
        <taxon>Anomopoda</taxon>
        <taxon>Daphniidae</taxon>
        <taxon>Daphnia</taxon>
    </lineage>
</organism>
<feature type="compositionally biased region" description="Basic and acidic residues" evidence="2">
    <location>
        <begin position="451"/>
        <end position="466"/>
    </location>
</feature>
<feature type="compositionally biased region" description="Polar residues" evidence="2">
    <location>
        <begin position="1042"/>
        <end position="1052"/>
    </location>
</feature>
<dbReference type="GO" id="GO:0032982">
    <property type="term" value="C:myosin filament"/>
    <property type="evidence" value="ECO:0007669"/>
    <property type="project" value="TreeGrafter"/>
</dbReference>
<dbReference type="EMBL" id="LRGB01003257">
    <property type="protein sequence ID" value="KZS03540.1"/>
    <property type="molecule type" value="Genomic_DNA"/>
</dbReference>
<gene>
    <name evidence="3" type="ORF">APZ42_033735</name>
</gene>
<keyword evidence="1" id="KW-0175">Coiled coil</keyword>
<accession>A0A164KUA9</accession>
<dbReference type="PANTHER" id="PTHR45615">
    <property type="entry name" value="MYOSIN HEAVY CHAIN, NON-MUSCLE"/>
    <property type="match status" value="1"/>
</dbReference>
<dbReference type="OrthoDB" id="6352469at2759"/>
<dbReference type="GO" id="GO:0005737">
    <property type="term" value="C:cytoplasm"/>
    <property type="evidence" value="ECO:0007669"/>
    <property type="project" value="TreeGrafter"/>
</dbReference>
<feature type="compositionally biased region" description="Basic and acidic residues" evidence="2">
    <location>
        <begin position="363"/>
        <end position="379"/>
    </location>
</feature>
<feature type="coiled-coil region" evidence="1">
    <location>
        <begin position="821"/>
        <end position="855"/>
    </location>
</feature>